<evidence type="ECO:0000256" key="3">
    <source>
        <dbReference type="ARBA" id="ARBA00023002"/>
    </source>
</evidence>
<dbReference type="Gene3D" id="3.20.20.140">
    <property type="entry name" value="Metal-dependent hydrolases"/>
    <property type="match status" value="1"/>
</dbReference>
<evidence type="ECO:0000313" key="6">
    <source>
        <dbReference type="Proteomes" id="UP000284706"/>
    </source>
</evidence>
<organism evidence="5 6">
    <name type="scientific">Gymnopilus dilepis</name>
    <dbReference type="NCBI Taxonomy" id="231916"/>
    <lineage>
        <taxon>Eukaryota</taxon>
        <taxon>Fungi</taxon>
        <taxon>Dikarya</taxon>
        <taxon>Basidiomycota</taxon>
        <taxon>Agaricomycotina</taxon>
        <taxon>Agaricomycetes</taxon>
        <taxon>Agaricomycetidae</taxon>
        <taxon>Agaricales</taxon>
        <taxon>Agaricineae</taxon>
        <taxon>Hymenogastraceae</taxon>
        <taxon>Gymnopilus</taxon>
    </lineage>
</organism>
<name>A0A409YVK2_9AGAR</name>
<sequence>MKPVVVVTGASKGIGLAVTRLLLQKFKANVVAISRTRTPDLVQLHSDSLLVVECDVTDEKALTNAITHGAAHFHGIDGLILNAGTLDPLCRIADDTPLDSWKRHFDVNFFSLVTALKVTLPHLRKSANGGRVVFVSSGAAVKGMPGWGPYNAGKAAMNSLCRTLAEEEPDVTSVALRPGMVDTNMQSTLRAFGGAHMNEQDHKKFIDVYQEGKLVKPEDCGHVIAALALKAPKALSGQMNPLRTAMSSLVSDHEPSISRQFRRIDVHHHYFPSDLKKEKSNAEVGWKTPPENLPWTPEISLRAMDTMKIDMAILSCPALSNGSVSEENRVMTRARNEYAATICQNYPDRFRFFATLPFLDDIEGKVSARNIICARYIARLRGLNFFLLRGGFLCKLVYSRQITSPSHASLTEYIGDELYQPLWAELDRRQAAVFLHGSQIPSSTPCPHPTLGIPVTDVPNETFKAAAHLVVTGNRRKFSNVKIILAHLGGTTPMLAPRVAILSDYMGCQLSPEEIIEDFQSFYYETALSAYHSNLAAMETFVKPDHILFGTDFPAVSKDMVEWFTKNVERYYEDDAVKLQGVLGNNAAKLLCNNTSYT</sequence>
<gene>
    <name evidence="5" type="ORF">CVT26_005231</name>
</gene>
<dbReference type="Gene3D" id="3.40.50.720">
    <property type="entry name" value="NAD(P)-binding Rossmann-like Domain"/>
    <property type="match status" value="1"/>
</dbReference>
<dbReference type="Pfam" id="PF04909">
    <property type="entry name" value="Amidohydro_2"/>
    <property type="match status" value="1"/>
</dbReference>
<keyword evidence="3" id="KW-0560">Oxidoreductase</keyword>
<dbReference type="InterPro" id="IPR020904">
    <property type="entry name" value="Sc_DH/Rdtase_CS"/>
</dbReference>
<dbReference type="PRINTS" id="PR00081">
    <property type="entry name" value="GDHRDH"/>
</dbReference>
<dbReference type="PANTHER" id="PTHR43008">
    <property type="entry name" value="BENZIL REDUCTASE"/>
    <property type="match status" value="1"/>
</dbReference>
<dbReference type="InterPro" id="IPR002347">
    <property type="entry name" value="SDR_fam"/>
</dbReference>
<dbReference type="SUPFAM" id="SSF51556">
    <property type="entry name" value="Metallo-dependent hydrolases"/>
    <property type="match status" value="1"/>
</dbReference>
<dbReference type="EMBL" id="NHYE01000195">
    <property type="protein sequence ID" value="PPR07030.1"/>
    <property type="molecule type" value="Genomic_DNA"/>
</dbReference>
<dbReference type="PROSITE" id="PS00061">
    <property type="entry name" value="ADH_SHORT"/>
    <property type="match status" value="1"/>
</dbReference>
<comment type="similarity">
    <text evidence="1">Belongs to the short-chain dehydrogenases/reductases (SDR) family.</text>
</comment>
<dbReference type="InterPro" id="IPR036291">
    <property type="entry name" value="NAD(P)-bd_dom_sf"/>
</dbReference>
<dbReference type="Pfam" id="PF00106">
    <property type="entry name" value="adh_short"/>
    <property type="match status" value="1"/>
</dbReference>
<keyword evidence="2" id="KW-0521">NADP</keyword>
<dbReference type="InterPro" id="IPR057326">
    <property type="entry name" value="KR_dom"/>
</dbReference>
<dbReference type="SMART" id="SM00822">
    <property type="entry name" value="PKS_KR"/>
    <property type="match status" value="1"/>
</dbReference>
<dbReference type="GO" id="GO:0016787">
    <property type="term" value="F:hydrolase activity"/>
    <property type="evidence" value="ECO:0007669"/>
    <property type="project" value="InterPro"/>
</dbReference>
<dbReference type="GO" id="GO:0016616">
    <property type="term" value="F:oxidoreductase activity, acting on the CH-OH group of donors, NAD or NADP as acceptor"/>
    <property type="evidence" value="ECO:0007669"/>
    <property type="project" value="UniProtKB-ARBA"/>
</dbReference>
<dbReference type="Proteomes" id="UP000284706">
    <property type="component" value="Unassembled WGS sequence"/>
</dbReference>
<dbReference type="PANTHER" id="PTHR43008:SF8">
    <property type="entry name" value="BENZIL REDUCTASE ((S)-BENZOIN FORMING) IRC24"/>
    <property type="match status" value="1"/>
</dbReference>
<protein>
    <recommendedName>
        <fullName evidence="4">Ketoreductase domain-containing protein</fullName>
    </recommendedName>
</protein>
<dbReference type="InParanoid" id="A0A409YVK2"/>
<feature type="domain" description="Ketoreductase" evidence="4">
    <location>
        <begin position="3"/>
        <end position="184"/>
    </location>
</feature>
<keyword evidence="6" id="KW-1185">Reference proteome</keyword>
<dbReference type="STRING" id="231916.A0A409YVK2"/>
<dbReference type="SUPFAM" id="SSF51735">
    <property type="entry name" value="NAD(P)-binding Rossmann-fold domains"/>
    <property type="match status" value="1"/>
</dbReference>
<accession>A0A409YVK2</accession>
<proteinExistence type="inferred from homology"/>
<dbReference type="InterPro" id="IPR032466">
    <property type="entry name" value="Metal_Hydrolase"/>
</dbReference>
<dbReference type="AlphaFoldDB" id="A0A409YVK2"/>
<evidence type="ECO:0000256" key="2">
    <source>
        <dbReference type="ARBA" id="ARBA00022857"/>
    </source>
</evidence>
<comment type="caution">
    <text evidence="5">The sequence shown here is derived from an EMBL/GenBank/DDBJ whole genome shotgun (WGS) entry which is preliminary data.</text>
</comment>
<evidence type="ECO:0000313" key="5">
    <source>
        <dbReference type="EMBL" id="PPR07030.1"/>
    </source>
</evidence>
<dbReference type="GO" id="GO:0050664">
    <property type="term" value="F:oxidoreductase activity, acting on NAD(P)H, oxygen as acceptor"/>
    <property type="evidence" value="ECO:0007669"/>
    <property type="project" value="TreeGrafter"/>
</dbReference>
<evidence type="ECO:0000259" key="4">
    <source>
        <dbReference type="SMART" id="SM00822"/>
    </source>
</evidence>
<dbReference type="InterPro" id="IPR006680">
    <property type="entry name" value="Amidohydro-rel"/>
</dbReference>
<evidence type="ECO:0000256" key="1">
    <source>
        <dbReference type="ARBA" id="ARBA00006484"/>
    </source>
</evidence>
<dbReference type="OrthoDB" id="2832284at2759"/>
<reference evidence="5 6" key="1">
    <citation type="journal article" date="2018" name="Evol. Lett.">
        <title>Horizontal gene cluster transfer increased hallucinogenic mushroom diversity.</title>
        <authorList>
            <person name="Reynolds H.T."/>
            <person name="Vijayakumar V."/>
            <person name="Gluck-Thaler E."/>
            <person name="Korotkin H.B."/>
            <person name="Matheny P.B."/>
            <person name="Slot J.C."/>
        </authorList>
    </citation>
    <scope>NUCLEOTIDE SEQUENCE [LARGE SCALE GENOMIC DNA]</scope>
    <source>
        <strain evidence="5 6">SRW20</strain>
    </source>
</reference>